<evidence type="ECO:0000313" key="6">
    <source>
        <dbReference type="Proteomes" id="UP000501648"/>
    </source>
</evidence>
<dbReference type="InterPro" id="IPR003696">
    <property type="entry name" value="Carbtransf_dom"/>
</dbReference>
<feature type="domain" description="Carbamoyltransferase C-terminal" evidence="4">
    <location>
        <begin position="389"/>
        <end position="556"/>
    </location>
</feature>
<accession>A0A6M3ZKK5</accession>
<evidence type="ECO:0000313" key="5">
    <source>
        <dbReference type="EMBL" id="QJP99145.1"/>
    </source>
</evidence>
<proteinExistence type="inferred from homology"/>
<dbReference type="SUPFAM" id="SSF53448">
    <property type="entry name" value="Nucleotide-diphospho-sugar transferases"/>
    <property type="match status" value="1"/>
</dbReference>
<dbReference type="InterPro" id="IPR038152">
    <property type="entry name" value="Carbam_trans_C_sf"/>
</dbReference>
<name>A0A6M3ZKK5_9BURK</name>
<dbReference type="SUPFAM" id="SSF53067">
    <property type="entry name" value="Actin-like ATPase domain"/>
    <property type="match status" value="1"/>
</dbReference>
<dbReference type="Proteomes" id="UP000501648">
    <property type="component" value="Chromosome"/>
</dbReference>
<organism evidence="5 6">
    <name type="scientific">Herbaspirillum rubrisubalbicans Os34</name>
    <dbReference type="NCBI Taxonomy" id="1235827"/>
    <lineage>
        <taxon>Bacteria</taxon>
        <taxon>Pseudomonadati</taxon>
        <taxon>Pseudomonadota</taxon>
        <taxon>Betaproteobacteria</taxon>
        <taxon>Burkholderiales</taxon>
        <taxon>Oxalobacteraceae</taxon>
        <taxon>Herbaspirillum</taxon>
    </lineage>
</organism>
<reference evidence="5 6" key="1">
    <citation type="journal article" date="2012" name="J. Bacteriol.">
        <title>Genome sequence of the pathogenic Herbaspirillum seropedicae strain Os34, isolated from rice roots.</title>
        <authorList>
            <person name="Ye W."/>
            <person name="Ye S."/>
            <person name="Liu J."/>
            <person name="Chang S."/>
            <person name="Chen M."/>
            <person name="Zhu B."/>
            <person name="Guo L."/>
            <person name="An Q."/>
        </authorList>
    </citation>
    <scope>NUCLEOTIDE SEQUENCE [LARGE SCALE GENOMIC DNA]</scope>
    <source>
        <strain evidence="5 6">Os34</strain>
    </source>
</reference>
<dbReference type="InterPro" id="IPR043129">
    <property type="entry name" value="ATPase_NBD"/>
</dbReference>
<dbReference type="Pfam" id="PF00535">
    <property type="entry name" value="Glycos_transf_2"/>
    <property type="match status" value="1"/>
</dbReference>
<dbReference type="CDD" id="cd06433">
    <property type="entry name" value="GT_2_WfgS_like"/>
    <property type="match status" value="1"/>
</dbReference>
<dbReference type="EMBL" id="CP008956">
    <property type="protein sequence ID" value="QJP99145.1"/>
    <property type="molecule type" value="Genomic_DNA"/>
</dbReference>
<feature type="domain" description="Carbamoyltransferase" evidence="3">
    <location>
        <begin position="117"/>
        <end position="338"/>
    </location>
</feature>
<evidence type="ECO:0008006" key="7">
    <source>
        <dbReference type="Google" id="ProtNLM"/>
    </source>
</evidence>
<dbReference type="PANTHER" id="PTHR34847">
    <property type="entry name" value="NODULATION PROTEIN U"/>
    <property type="match status" value="1"/>
</dbReference>
<dbReference type="Gene3D" id="3.90.870.20">
    <property type="entry name" value="Carbamoyltransferase, C-terminal domain"/>
    <property type="match status" value="1"/>
</dbReference>
<dbReference type="Gene3D" id="3.90.550.10">
    <property type="entry name" value="Spore Coat Polysaccharide Biosynthesis Protein SpsA, Chain A"/>
    <property type="match status" value="1"/>
</dbReference>
<dbReference type="PANTHER" id="PTHR34847:SF1">
    <property type="entry name" value="NODULATION PROTEIN U"/>
    <property type="match status" value="1"/>
</dbReference>
<dbReference type="RefSeq" id="WP_017454308.1">
    <property type="nucleotide sequence ID" value="NZ_CP008956.1"/>
</dbReference>
<dbReference type="InterPro" id="IPR001173">
    <property type="entry name" value="Glyco_trans_2-like"/>
</dbReference>
<dbReference type="GO" id="GO:0003824">
    <property type="term" value="F:catalytic activity"/>
    <property type="evidence" value="ECO:0007669"/>
    <property type="project" value="InterPro"/>
</dbReference>
<sequence>MIDYKNIADGSVLGINYSGMHDSAIAIVSPDGVPQFAAAYERFSRVKQDGRPFSQLLDGLPWEKIAKVAVSAPKEFVYPTSRHSKLLQVRLSEPRQQGLLHGEQFEAFLAKLPVEKVFVEHQIAHVASAFWGSRFDRALCLTYDGGMCNSPWFGGLYDCTRSSGITPLDQFSALDYAKVTSLYSFVTALLGFTPNKHEGKITGLAAFGQPTASSRALMKKWFEEDFLLMESVMAWFFTYDEQRPAVLLPDETKLEPFRQEAIAFSPQVLAATVQEFAEQHVIELLARARAQGWNCENICLAGGLFANVKINQRVVEQGFKNLFVAPPMTDDGTALGAAWHVLSKGGKFDPKPLHSMYLGPSYDAGEILPLLESEGIRYSQPEVAADAVAEKLAAGKVVAVFQGAMEFGPRALGNRSILAQASRNDINQNLNKRLNRTEFMPFAPMTRVEDAERCYLDIERVSHAAEFMTVTVNCRPEMQEKCPAVVHVDGTARPQLVSEGSNPLIHAIITRYVELTDRPSIVNTSFNIHEEPIVCSPLDALKGFFESGLDYLYLDGGFLIDFAENKEVALRFLQRKVAEPNAKVIAQSAMLKEQMKMLSQQQRELVEKEAVIGKLLADCAALRKREKEQGEELHDFYRTYGSWMPFRALWRSIFRLSQILRPRLGWLHQYAPRPLTTVGVEVSRNLRNYPTISIVTPSYGQGEFIEHTLRSVLDQNYPALEYYVQDGGSKDDTVQILQRYADRLDGWESARDNGQSHAINLGLARTSGDIMAWLNSDDFLMPGALARVADFFDRHPDVDVVYGDRLICNEQGQEIGRWVMPSHDDNVLSWADFIPQETMFWRRRIWEKAGGKIDESFRFAMDWDLLMRFREAGAKFAHIPAFLGVFRVHSQQKTSAVIHEIGIQEMNRIRERVLGRVPTRSEIRKSIRPYLIRHLAVDMWYRIKRRFAA</sequence>
<dbReference type="CDD" id="cd24100">
    <property type="entry name" value="ASKHA_NBD_MJ1051-like_N"/>
    <property type="match status" value="1"/>
</dbReference>
<gene>
    <name evidence="5" type="ORF">C798_02525</name>
</gene>
<evidence type="ECO:0000259" key="4">
    <source>
        <dbReference type="Pfam" id="PF16861"/>
    </source>
</evidence>
<dbReference type="Gene3D" id="3.30.420.40">
    <property type="match status" value="2"/>
</dbReference>
<evidence type="ECO:0000259" key="2">
    <source>
        <dbReference type="Pfam" id="PF00535"/>
    </source>
</evidence>
<feature type="domain" description="Glycosyltransferase 2-like" evidence="2">
    <location>
        <begin position="693"/>
        <end position="817"/>
    </location>
</feature>
<evidence type="ECO:0000256" key="1">
    <source>
        <dbReference type="ARBA" id="ARBA00006129"/>
    </source>
</evidence>
<protein>
    <recommendedName>
        <fullName evidence="7">Glycosyl transferase</fullName>
    </recommendedName>
</protein>
<dbReference type="InterPro" id="IPR051338">
    <property type="entry name" value="NodU/CmcH_Carbamoyltrnsfr"/>
</dbReference>
<dbReference type="InterPro" id="IPR029044">
    <property type="entry name" value="Nucleotide-diphossugar_trans"/>
</dbReference>
<comment type="similarity">
    <text evidence="1">Belongs to the NodU/CmcH family.</text>
</comment>
<dbReference type="Pfam" id="PF02543">
    <property type="entry name" value="Carbam_trans_N"/>
    <property type="match status" value="1"/>
</dbReference>
<dbReference type="Pfam" id="PF16861">
    <property type="entry name" value="Carbam_trans_C"/>
    <property type="match status" value="1"/>
</dbReference>
<evidence type="ECO:0000259" key="3">
    <source>
        <dbReference type="Pfam" id="PF02543"/>
    </source>
</evidence>
<dbReference type="AlphaFoldDB" id="A0A6M3ZKK5"/>
<dbReference type="InterPro" id="IPR031730">
    <property type="entry name" value="Carbam_trans_C"/>
</dbReference>